<reference evidence="2 3" key="1">
    <citation type="submission" date="2021-02" db="EMBL/GenBank/DDBJ databases">
        <title>Porcisia hertigi Genome sequencing and assembly.</title>
        <authorList>
            <person name="Almutairi H."/>
            <person name="Gatherer D."/>
        </authorList>
    </citation>
    <scope>NUCLEOTIDE SEQUENCE [LARGE SCALE GENOMIC DNA]</scope>
    <source>
        <strain evidence="2 3">C119</strain>
    </source>
</reference>
<organism evidence="2 3">
    <name type="scientific">Porcisia hertigi</name>
    <dbReference type="NCBI Taxonomy" id="2761500"/>
    <lineage>
        <taxon>Eukaryota</taxon>
        <taxon>Discoba</taxon>
        <taxon>Euglenozoa</taxon>
        <taxon>Kinetoplastea</taxon>
        <taxon>Metakinetoplastina</taxon>
        <taxon>Trypanosomatida</taxon>
        <taxon>Trypanosomatidae</taxon>
        <taxon>Leishmaniinae</taxon>
        <taxon>Porcisia</taxon>
    </lineage>
</organism>
<dbReference type="EMBL" id="JAFJZO010000028">
    <property type="protein sequence ID" value="KAG5500596.1"/>
    <property type="molecule type" value="Genomic_DNA"/>
</dbReference>
<comment type="caution">
    <text evidence="2">The sequence shown here is derived from an EMBL/GenBank/DDBJ whole genome shotgun (WGS) entry which is preliminary data.</text>
</comment>
<dbReference type="KEGG" id="phet:94289768"/>
<accession>A0A836HX12</accession>
<proteinExistence type="predicted"/>
<evidence type="ECO:0000313" key="2">
    <source>
        <dbReference type="EMBL" id="KAG5500596.1"/>
    </source>
</evidence>
<sequence length="485" mass="51584">MSWTRDEGDSYPLPRPQRDASPPPELRRCTSQPAPSTPMRVFGSEITNRIPTLSPPQSSPSPSPVVTETLRAMIVDVSLAHAPLAPTSSFIRSEADSCQLHSSRDDKVSYIPSYETLLGAISNARTRQGSPSVEDIPSSSASSSDHHPGSLVRMSTARVGGGLCLAPIHAVVDAQKVFSVPPESCVKRVIRGCDTEDETYRTDLRSSRPQAKRRRGEGATASLPPCPPFPVQGGGVGDPGAADGMCVGNDADVISCLVSSSESNVGGSATRRGVDGFPTPVSTKMAFPLAAAPAPLLQSRRLHMRTCCPASLLDREYVVPLWQRMTPVPVTTTGKIEGPGQLGLTPSNTTLCFPARGNVLLCNEVDDSIVYSPRTLDDITPILSLSEDRLEWRPKSAAACTRHSLTEVKDEGQRLVERSVAAAPCTSPRPLCALTLDTGDAKEESAGGTAPRIPTQCFTDSPAFIHEEVLRFLTASSEGALSHSL</sequence>
<dbReference type="AlphaFoldDB" id="A0A836HX12"/>
<feature type="compositionally biased region" description="Low complexity" evidence="1">
    <location>
        <begin position="129"/>
        <end position="143"/>
    </location>
</feature>
<evidence type="ECO:0000256" key="1">
    <source>
        <dbReference type="SAM" id="MobiDB-lite"/>
    </source>
</evidence>
<dbReference type="Proteomes" id="UP000674318">
    <property type="component" value="Chromosome 28"/>
</dbReference>
<dbReference type="GeneID" id="94289768"/>
<gene>
    <name evidence="2" type="ORF">JKF63_03691</name>
</gene>
<protein>
    <submittedName>
        <fullName evidence="2">Uncharacterized protein</fullName>
    </submittedName>
</protein>
<feature type="region of interest" description="Disordered" evidence="1">
    <location>
        <begin position="200"/>
        <end position="230"/>
    </location>
</feature>
<evidence type="ECO:0000313" key="3">
    <source>
        <dbReference type="Proteomes" id="UP000674318"/>
    </source>
</evidence>
<feature type="region of interest" description="Disordered" evidence="1">
    <location>
        <begin position="1"/>
        <end position="43"/>
    </location>
</feature>
<dbReference type="RefSeq" id="XP_067755930.1">
    <property type="nucleotide sequence ID" value="XM_067899691.1"/>
</dbReference>
<dbReference type="OrthoDB" id="263077at2759"/>
<keyword evidence="3" id="KW-1185">Reference proteome</keyword>
<feature type="region of interest" description="Disordered" evidence="1">
    <location>
        <begin position="122"/>
        <end position="152"/>
    </location>
</feature>
<name>A0A836HX12_9TRYP</name>